<dbReference type="KEGG" id="vg:14012892"/>
<keyword evidence="2" id="KW-1185">Reference proteome</keyword>
<name>H6X4B1_9CAUD</name>
<accession>H6X4B1</accession>
<dbReference type="OrthoDB" id="27796at10239"/>
<dbReference type="RefSeq" id="YP_007007459.1">
    <property type="nucleotide sequence ID" value="NC_019526.1"/>
</dbReference>
<dbReference type="Proteomes" id="UP000007524">
    <property type="component" value="Segment"/>
</dbReference>
<protein>
    <submittedName>
        <fullName evidence="1">Uncharacterized protein</fullName>
    </submittedName>
</protein>
<evidence type="ECO:0000313" key="2">
    <source>
        <dbReference type="Proteomes" id="UP000007524"/>
    </source>
</evidence>
<dbReference type="EMBL" id="JQ513383">
    <property type="protein sequence ID" value="AFA44577.1"/>
    <property type="molecule type" value="Genomic_DNA"/>
</dbReference>
<organism evidence="1 2">
    <name type="scientific">Klebsiella phage vB_KleM_RaK2</name>
    <dbReference type="NCBI Taxonomy" id="1147094"/>
    <lineage>
        <taxon>Viruses</taxon>
        <taxon>Duplodnaviria</taxon>
        <taxon>Heunggongvirae</taxon>
        <taxon>Uroviricota</taxon>
        <taxon>Caudoviricetes</taxon>
        <taxon>Alcyoneusvirus</taxon>
        <taxon>Alcyoneusvirus RaK2</taxon>
    </lineage>
</organism>
<reference evidence="1 2" key="1">
    <citation type="journal article" date="2012" name="J. Virol.">
        <title>Genome of Klebsiella sp.-Infecting Bacteriophage vB_KleM_RaK2.</title>
        <authorList>
            <person name="Simoliunas E."/>
            <person name="Kaliniene L."/>
            <person name="Truncaite L."/>
            <person name="Klausa V."/>
            <person name="Zajanckauskaite A."/>
            <person name="Meskys R."/>
        </authorList>
    </citation>
    <scope>NUCLEOTIDE SEQUENCE [LARGE SCALE GENOMIC DNA]</scope>
</reference>
<dbReference type="GeneID" id="14012892"/>
<gene>
    <name evidence="1" type="ORF">RaK2_00304</name>
</gene>
<sequence length="48" mass="6096">MQYSIYARMGVDYEWNRLRTVYNEEKAIELKEYYEQTWRIVEIRNESK</sequence>
<proteinExistence type="predicted"/>
<evidence type="ECO:0000313" key="1">
    <source>
        <dbReference type="EMBL" id="AFA44577.1"/>
    </source>
</evidence>